<dbReference type="InterPro" id="IPR002192">
    <property type="entry name" value="PPDK_AMP/ATP-bd"/>
</dbReference>
<organism evidence="3 4">
    <name type="scientific">Eiseniibacteriota bacterium</name>
    <dbReference type="NCBI Taxonomy" id="2212470"/>
    <lineage>
        <taxon>Bacteria</taxon>
        <taxon>Candidatus Eiseniibacteriota</taxon>
    </lineage>
</organism>
<dbReference type="AlphaFoldDB" id="A0A938BNN9"/>
<dbReference type="Gene3D" id="3.40.50.2300">
    <property type="match status" value="1"/>
</dbReference>
<name>A0A938BNN9_UNCEI</name>
<sequence>MESRSLEDIAGGRLRRRVSYAELMPWQVRQILVVSSLYDSFTFQEDGNLTEMLFSQYVELNLNYTPSIERVSTAEEAIARVRENPPDLVISMPRVGGMDILDFGRAVKAIRPDLPLFLLAYDTRELSLLEERDTSCCVDRIFVWQGDTALFLAIIKLVEDGMNAGHDAEIAGVKCILLVEDSARFYSSYLPLLYTEIMEQTQELMAETVNRMERLLRMRARPKILLAASYEEGAALFDRHREHILGVIVDARFPRGGEPDGEAGRRFIGMVRMADADVPVLMQSSEPENREAALRLGAAFLAKDSPTLLSGVRRFLRDDLGFGDFVFRRPDGSLVTTAKDLRGMVAALGRVPDDSLLHHAGRNDFSTWLMARTEFDLAKALRPRRFEEFGSAAAVRGYLLAVLEEHRGQRHGGLVAEFSGETFDATTRFTRIGGGSLGGKGRGLAFIHWLFDSYDIASRLPDVRIQVPPTAVVATDAFDRFMAGAGLTAFALQEPDDRAIRHAFLEADLPADTVEALRAFLARVDYPLAVRSSSLLEDSSHQPFAGIYRTYMLPNNDPDPSRRLDDLCRAIRLVYASTYCADSKSYIESTPNRLEEEKMAVVIQQIVGRRHGSYLYPDAAGVGRSYDYYPMPPLRSEDGVASVALGLGRIVVDGGRCVRFSPAQPRRLHQFASSEDFLENSQREFYALDLSRPAPVATADDPPDANLVRLDAEAAARHGTLAAAGSVYSPENDAVYPGTHRSGMRLITMAGFTSADHYPLPAVLRFLMDLGRGGLSCHIEIEFAALLRSAAGQAHEFAFLQVRPLVMGAPGREVDLGDIRRAETICASRRALGHGRLEGIRDVVYVPAQAFDRRETVAVAGEIGAINARLRREQRPFLLIGPGRWGSADPWLGIPVRWTQISGVRCVVEAPLADMRVEPSQGSHFFQNITSFGIGYFTLGETGGGEPAGEPAGEQAGDGRGAVEAASVEGAPPAVAFGDFLDEAWLETQPAFSESPRVRHLRFEEPLEVVIDGRRGMGAVMKPGRGRGR</sequence>
<dbReference type="Proteomes" id="UP000748308">
    <property type="component" value="Unassembled WGS sequence"/>
</dbReference>
<evidence type="ECO:0000313" key="3">
    <source>
        <dbReference type="EMBL" id="MBM3317418.1"/>
    </source>
</evidence>
<dbReference type="GO" id="GO:0016301">
    <property type="term" value="F:kinase activity"/>
    <property type="evidence" value="ECO:0007669"/>
    <property type="project" value="UniProtKB-KW"/>
</dbReference>
<protein>
    <submittedName>
        <fullName evidence="3">Histidine kinase</fullName>
    </submittedName>
</protein>
<keyword evidence="3" id="KW-0418">Kinase</keyword>
<dbReference type="InterPro" id="IPR013815">
    <property type="entry name" value="ATP_grasp_subdomain_1"/>
</dbReference>
<reference evidence="3" key="1">
    <citation type="submission" date="2019-03" db="EMBL/GenBank/DDBJ databases">
        <title>Lake Tanganyika Metagenome-Assembled Genomes (MAGs).</title>
        <authorList>
            <person name="Tran P."/>
        </authorList>
    </citation>
    <scope>NUCLEOTIDE SEQUENCE</scope>
    <source>
        <strain evidence="3">M_DeepCast_400m_m2_100</strain>
    </source>
</reference>
<dbReference type="SUPFAM" id="SSF56059">
    <property type="entry name" value="Glutathione synthetase ATP-binding domain-like"/>
    <property type="match status" value="1"/>
</dbReference>
<keyword evidence="3" id="KW-0808">Transferase</keyword>
<dbReference type="Pfam" id="PF01326">
    <property type="entry name" value="PPDK_N"/>
    <property type="match status" value="1"/>
</dbReference>
<dbReference type="GO" id="GO:0005524">
    <property type="term" value="F:ATP binding"/>
    <property type="evidence" value="ECO:0007669"/>
    <property type="project" value="InterPro"/>
</dbReference>
<accession>A0A938BNN9</accession>
<evidence type="ECO:0000256" key="1">
    <source>
        <dbReference type="SAM" id="MobiDB-lite"/>
    </source>
</evidence>
<dbReference type="EMBL" id="VGIY01000121">
    <property type="protein sequence ID" value="MBM3317418.1"/>
    <property type="molecule type" value="Genomic_DNA"/>
</dbReference>
<evidence type="ECO:0000313" key="4">
    <source>
        <dbReference type="Proteomes" id="UP000748308"/>
    </source>
</evidence>
<gene>
    <name evidence="3" type="ORF">FJY75_06155</name>
</gene>
<dbReference type="Gene3D" id="3.30.1490.20">
    <property type="entry name" value="ATP-grasp fold, A domain"/>
    <property type="match status" value="1"/>
</dbReference>
<feature type="domain" description="Pyruvate phosphate dikinase AMP/ATP-binding" evidence="2">
    <location>
        <begin position="436"/>
        <end position="662"/>
    </location>
</feature>
<dbReference type="SUPFAM" id="SSF52172">
    <property type="entry name" value="CheY-like"/>
    <property type="match status" value="1"/>
</dbReference>
<proteinExistence type="predicted"/>
<feature type="region of interest" description="Disordered" evidence="1">
    <location>
        <begin position="943"/>
        <end position="965"/>
    </location>
</feature>
<evidence type="ECO:0000259" key="2">
    <source>
        <dbReference type="Pfam" id="PF01326"/>
    </source>
</evidence>
<comment type="caution">
    <text evidence="3">The sequence shown here is derived from an EMBL/GenBank/DDBJ whole genome shotgun (WGS) entry which is preliminary data.</text>
</comment>
<dbReference type="InterPro" id="IPR011006">
    <property type="entry name" value="CheY-like_superfamily"/>
</dbReference>